<proteinExistence type="predicted"/>
<evidence type="ECO:0000313" key="1">
    <source>
        <dbReference type="EMBL" id="KAK9993931.1"/>
    </source>
</evidence>
<dbReference type="Proteomes" id="UP001459277">
    <property type="component" value="Unassembled WGS sequence"/>
</dbReference>
<comment type="caution">
    <text evidence="1">The sequence shown here is derived from an EMBL/GenBank/DDBJ whole genome shotgun (WGS) entry which is preliminary data.</text>
</comment>
<accession>A0AAW2C6S2</accession>
<dbReference type="PANTHER" id="PTHR33710:SF62">
    <property type="entry name" value="DUF4283 DOMAIN PROTEIN"/>
    <property type="match status" value="1"/>
</dbReference>
<gene>
    <name evidence="1" type="ORF">SO802_023634</name>
</gene>
<organism evidence="1 2">
    <name type="scientific">Lithocarpus litseifolius</name>
    <dbReference type="NCBI Taxonomy" id="425828"/>
    <lineage>
        <taxon>Eukaryota</taxon>
        <taxon>Viridiplantae</taxon>
        <taxon>Streptophyta</taxon>
        <taxon>Embryophyta</taxon>
        <taxon>Tracheophyta</taxon>
        <taxon>Spermatophyta</taxon>
        <taxon>Magnoliopsida</taxon>
        <taxon>eudicotyledons</taxon>
        <taxon>Gunneridae</taxon>
        <taxon>Pentapetalae</taxon>
        <taxon>rosids</taxon>
        <taxon>fabids</taxon>
        <taxon>Fagales</taxon>
        <taxon>Fagaceae</taxon>
        <taxon>Lithocarpus</taxon>
    </lineage>
</organism>
<name>A0AAW2C6S2_9ROSI</name>
<keyword evidence="2" id="KW-1185">Reference proteome</keyword>
<evidence type="ECO:0000313" key="2">
    <source>
        <dbReference type="Proteomes" id="UP001459277"/>
    </source>
</evidence>
<evidence type="ECO:0008006" key="3">
    <source>
        <dbReference type="Google" id="ProtNLM"/>
    </source>
</evidence>
<protein>
    <recommendedName>
        <fullName evidence="3">Reverse transcriptase</fullName>
    </recommendedName>
</protein>
<dbReference type="EMBL" id="JAZDWU010000008">
    <property type="protein sequence ID" value="KAK9993931.1"/>
    <property type="molecule type" value="Genomic_DNA"/>
</dbReference>
<sequence length="256" mass="29982">MVKLFIVRGVANYDWMAKFLAATVRHLHYYFSDHRPICLHFNPNNEAQRWIRKPFRFEEMWLADRGCGGKVLRAWHVETQGTPMFKVTQKLKKCKKLLNSWSREHFGNVKNQIVKKKEALWKAEESLVNGGNYDLVVSLSPELNLLLEKESRMWRQRARTQWVAKGDNNTKYFHAVATQRKRLNFIKGIQDVDGVWQSDEGIVSKIFVEFYTRLFSSSNVQDLDRVLEGVQRAVTESMNAELIKPYSREEVDAAVK</sequence>
<reference evidence="1 2" key="1">
    <citation type="submission" date="2024-01" db="EMBL/GenBank/DDBJ databases">
        <title>A telomere-to-telomere, gap-free genome of sweet tea (Lithocarpus litseifolius).</title>
        <authorList>
            <person name="Zhou J."/>
        </authorList>
    </citation>
    <scope>NUCLEOTIDE SEQUENCE [LARGE SCALE GENOMIC DNA]</scope>
    <source>
        <strain evidence="1">Zhou-2022a</strain>
        <tissue evidence="1">Leaf</tissue>
    </source>
</reference>
<dbReference type="PANTHER" id="PTHR33710">
    <property type="entry name" value="BNAC02G09200D PROTEIN"/>
    <property type="match status" value="1"/>
</dbReference>
<dbReference type="AlphaFoldDB" id="A0AAW2C6S2"/>